<protein>
    <submittedName>
        <fullName evidence="2">Putative membrane protein</fullName>
    </submittedName>
</protein>
<proteinExistence type="predicted"/>
<keyword evidence="1" id="KW-0812">Transmembrane</keyword>
<evidence type="ECO:0000256" key="1">
    <source>
        <dbReference type="SAM" id="Phobius"/>
    </source>
</evidence>
<accession>A0A6S6U6S4</accession>
<feature type="transmembrane region" description="Helical" evidence="1">
    <location>
        <begin position="178"/>
        <end position="202"/>
    </location>
</feature>
<dbReference type="InterPro" id="IPR032809">
    <property type="entry name" value="Put_HupE_UreJ"/>
</dbReference>
<gene>
    <name evidence="2" type="ORF">HELGO_WM9301</name>
</gene>
<feature type="transmembrane region" description="Helical" evidence="1">
    <location>
        <begin position="295"/>
        <end position="315"/>
    </location>
</feature>
<keyword evidence="1" id="KW-1133">Transmembrane helix</keyword>
<feature type="transmembrane region" description="Helical" evidence="1">
    <location>
        <begin position="241"/>
        <end position="264"/>
    </location>
</feature>
<feature type="transmembrane region" description="Helical" evidence="1">
    <location>
        <begin position="327"/>
        <end position="351"/>
    </location>
</feature>
<keyword evidence="1" id="KW-0472">Membrane</keyword>
<dbReference type="EMBL" id="CACVAU010000091">
    <property type="protein sequence ID" value="CAA6827364.1"/>
    <property type="molecule type" value="Genomic_DNA"/>
</dbReference>
<feature type="transmembrane region" description="Helical" evidence="1">
    <location>
        <begin position="270"/>
        <end position="288"/>
    </location>
</feature>
<dbReference type="AlphaFoldDB" id="A0A6S6U6S4"/>
<organism evidence="2">
    <name type="scientific">uncultured Sulfurovum sp</name>
    <dbReference type="NCBI Taxonomy" id="269237"/>
    <lineage>
        <taxon>Bacteria</taxon>
        <taxon>Pseudomonadati</taxon>
        <taxon>Campylobacterota</taxon>
        <taxon>Epsilonproteobacteria</taxon>
        <taxon>Campylobacterales</taxon>
        <taxon>Sulfurovaceae</taxon>
        <taxon>Sulfurovum</taxon>
        <taxon>environmental samples</taxon>
    </lineage>
</organism>
<evidence type="ECO:0000313" key="2">
    <source>
        <dbReference type="EMBL" id="CAA6827364.1"/>
    </source>
</evidence>
<dbReference type="Pfam" id="PF13795">
    <property type="entry name" value="HupE_UreJ_2"/>
    <property type="match status" value="1"/>
</dbReference>
<name>A0A6S6U6S4_9BACT</name>
<reference evidence="2" key="1">
    <citation type="submission" date="2020-01" db="EMBL/GenBank/DDBJ databases">
        <authorList>
            <person name="Meier V. D."/>
            <person name="Meier V D."/>
        </authorList>
    </citation>
    <scope>NUCLEOTIDE SEQUENCE</scope>
    <source>
        <strain evidence="2">HLG_WM_MAG_05</strain>
    </source>
</reference>
<feature type="transmembrane region" description="Helical" evidence="1">
    <location>
        <begin position="358"/>
        <end position="380"/>
    </location>
</feature>
<sequence>MRILFFILLSINLYAHQTSLSLLNVQVEENKILGSYKVSLEDAQLLVNLDKNFNREITWQEVLAEEQNLVNQIKTQFFIKVNEKGCNVNFEPVQLDKLHSNTYLHFGFTSVCEEKIDTLALKYTLLFDKDSMHKAYVNVQEGEKTHNLLFSKDNFELKIDLNNTSTFSTFMEFIKQGVIHIFIGIDHILFLVALLLPSVLFMREKQWHGNNSIQSTFKALLFRSNREWYPNSSLHKTLMNVLKIVTAFTVAHSITLTLTILGYISLDSWIVESFIAFSVILAAINNITGTIEKRLWVLVFVFGLIHGMGFASVLMDLELQESSLLTALFGFNLGVELGQIAIVTLLVPVLYLIRNQKWYQFLVLYFGSFLIMLVGVLWLWERVSEGLGL</sequence>